<dbReference type="Pfam" id="PF11698">
    <property type="entry name" value="V-ATPase_H_C"/>
    <property type="match status" value="1"/>
</dbReference>
<dbReference type="GO" id="GO:0046961">
    <property type="term" value="F:proton-transporting ATPase activity, rotational mechanism"/>
    <property type="evidence" value="ECO:0007669"/>
    <property type="project" value="InterPro"/>
</dbReference>
<dbReference type="VEuPathDB" id="GiardiaDB:QR46_2334"/>
<dbReference type="EMBL" id="AHHH01000069">
    <property type="protein sequence ID" value="ESU42793.1"/>
    <property type="molecule type" value="Genomic_DNA"/>
</dbReference>
<evidence type="ECO:0000313" key="7">
    <source>
        <dbReference type="Proteomes" id="UP000018040"/>
    </source>
</evidence>
<accession>V6TUZ1</accession>
<dbReference type="SUPFAM" id="SSF48371">
    <property type="entry name" value="ARM repeat"/>
    <property type="match status" value="1"/>
</dbReference>
<proteinExistence type="inferred from homology"/>
<dbReference type="AlphaFoldDB" id="V6TUZ1"/>
<dbReference type="InterPro" id="IPR016024">
    <property type="entry name" value="ARM-type_fold"/>
</dbReference>
<dbReference type="InterPro" id="IPR004908">
    <property type="entry name" value="ATPase_V1-cplx_hsu"/>
</dbReference>
<dbReference type="PANTHER" id="PTHR10698:SF0">
    <property type="entry name" value="V-TYPE PROTON ATPASE SUBUNIT H"/>
    <property type="match status" value="1"/>
</dbReference>
<evidence type="ECO:0000256" key="1">
    <source>
        <dbReference type="ARBA" id="ARBA00008613"/>
    </source>
</evidence>
<gene>
    <name evidence="6" type="ORF">GSB_14961</name>
</gene>
<dbReference type="VEuPathDB" id="GiardiaDB:DHA2_14961"/>
<evidence type="ECO:0000259" key="5">
    <source>
        <dbReference type="Pfam" id="PF11698"/>
    </source>
</evidence>
<dbReference type="OrthoDB" id="10263554at2759"/>
<sequence>VIKTTSMCQRVLTGLERPLDFFNFGILMSPLDAFEVALRLDDMTHCAPNSSGSVWRMMWADYTERGKLFSEATTVTKDELISYSLSFLHNPSSASSALLAAVLFRLSDFCQWCSDFEQRLITRLDPQLFNQLVASFEKEGSLSRSVLYYERGDEAFSYAPLAGGESPVTHKFTTGCYLYALDTLLAQLAHNVTVSMPLFFSVCRTADRLMDITANFKLAHTPLIEKVLPLLAKLMMNPVLFAFVLTAETFDHGSVDRAYMNQYADDYYNARTDSMIASLPKEQEHQNRHSGSPRTVAGSKLLSLFISMIVNHLPCVNSQKSVEFPIIYGCLLCIWLSSFVEKRSLLTQGIFVLIVRILNCTILQNVAKIVRLSIKILLNVSTIPEAVDFMAASQLDTVLVIMEGKGWQESKENPSGCIYTLIRELHAILDQTIKKVTTWETYLAELKSDLLGNTPVHTSEAFWKANSHRFLDNSAYALNRLEQIGTKAYKSDTNSLLVCLNDIGMFCITYSNGRNVVAQMPHIKTFVMSCLQHETEAVRDAAIVTLSKVLVDNWRSV</sequence>
<reference evidence="6 7" key="2">
    <citation type="journal article" date="2013" name="Genome Biol. Evol.">
        <title>Genome sequencing of Giardia lamblia genotypes A2 and B isolates (DH and GS) and comparative analysis with the genomes of genotypes A1 and E (WB and Pig).</title>
        <authorList>
            <person name="Adam R.D."/>
            <person name="Dahlstrom E.W."/>
            <person name="Martens C.A."/>
            <person name="Bruno D.P."/>
            <person name="Barbian K.D."/>
            <person name="Ricklefs S.M."/>
            <person name="Hernandez M.M."/>
            <person name="Narla N.P."/>
            <person name="Patel R.B."/>
            <person name="Porcella S.F."/>
            <person name="Nash T.E."/>
        </authorList>
    </citation>
    <scope>NUCLEOTIDE SEQUENCE [LARGE SCALE GENOMIC DNA]</scope>
    <source>
        <strain evidence="6 7">GS</strain>
    </source>
</reference>
<dbReference type="VEuPathDB" id="GiardiaDB:GL50803_0014961"/>
<name>V6TUZ1_GIAIN</name>
<dbReference type="InterPro" id="IPR011989">
    <property type="entry name" value="ARM-like"/>
</dbReference>
<evidence type="ECO:0000256" key="4">
    <source>
        <dbReference type="ARBA" id="ARBA00023065"/>
    </source>
</evidence>
<protein>
    <submittedName>
        <fullName evidence="6">Vacuolar ATP synthase subunit H</fullName>
    </submittedName>
</protein>
<dbReference type="Gene3D" id="1.25.40.150">
    <property type="entry name" value="V-type ATPase, subunit H, C-terminal domain"/>
    <property type="match status" value="1"/>
</dbReference>
<dbReference type="VEuPathDB" id="GiardiaDB:GL50581_2610"/>
<dbReference type="Gene3D" id="1.25.10.10">
    <property type="entry name" value="Leucine-rich Repeat Variant"/>
    <property type="match status" value="1"/>
</dbReference>
<organism evidence="6 7">
    <name type="scientific">Giardia intestinalis</name>
    <name type="common">Giardia lamblia</name>
    <dbReference type="NCBI Taxonomy" id="5741"/>
    <lineage>
        <taxon>Eukaryota</taxon>
        <taxon>Metamonada</taxon>
        <taxon>Diplomonadida</taxon>
        <taxon>Hexamitidae</taxon>
        <taxon>Giardiinae</taxon>
        <taxon>Giardia</taxon>
    </lineage>
</organism>
<comment type="similarity">
    <text evidence="1">Belongs to the V-ATPase H subunit family.</text>
</comment>
<feature type="domain" description="ATPase V1 complex subunit H C-terminal" evidence="5">
    <location>
        <begin position="435"/>
        <end position="554"/>
    </location>
</feature>
<dbReference type="InterPro" id="IPR038497">
    <property type="entry name" value="ATPase_V1-cplx_hsu_C_sf"/>
</dbReference>
<dbReference type="InterPro" id="IPR011987">
    <property type="entry name" value="ATPase_V1-cplx_hsu_C"/>
</dbReference>
<feature type="non-terminal residue" evidence="6">
    <location>
        <position position="1"/>
    </location>
</feature>
<keyword evidence="3" id="KW-0375">Hydrogen ion transport</keyword>
<dbReference type="PANTHER" id="PTHR10698">
    <property type="entry name" value="V-TYPE PROTON ATPASE SUBUNIT H"/>
    <property type="match status" value="1"/>
</dbReference>
<dbReference type="GO" id="GO:0000221">
    <property type="term" value="C:vacuolar proton-transporting V-type ATPase, V1 domain"/>
    <property type="evidence" value="ECO:0007669"/>
    <property type="project" value="InterPro"/>
</dbReference>
<keyword evidence="2" id="KW-0813">Transport</keyword>
<evidence type="ECO:0000256" key="3">
    <source>
        <dbReference type="ARBA" id="ARBA00022781"/>
    </source>
</evidence>
<keyword evidence="4" id="KW-0406">Ion transport</keyword>
<evidence type="ECO:0000256" key="2">
    <source>
        <dbReference type="ARBA" id="ARBA00022448"/>
    </source>
</evidence>
<comment type="caution">
    <text evidence="6">The sequence shown here is derived from an EMBL/GenBank/DDBJ whole genome shotgun (WGS) entry which is preliminary data.</text>
</comment>
<dbReference type="Pfam" id="PF03224">
    <property type="entry name" value="V-ATPase_H_N"/>
    <property type="match status" value="1"/>
</dbReference>
<evidence type="ECO:0000313" key="6">
    <source>
        <dbReference type="EMBL" id="ESU42793.1"/>
    </source>
</evidence>
<reference evidence="7" key="1">
    <citation type="submission" date="2012-02" db="EMBL/GenBank/DDBJ databases">
        <title>Genome sequencing of Giardia lamblia Genotypes A2 and B isolates (DH and GS) and comparative analysis with the genomes of Genotypes A1 and E (WB and Pig).</title>
        <authorList>
            <person name="Adam R."/>
            <person name="Dahlstrom E."/>
            <person name="Martens C."/>
            <person name="Bruno D."/>
            <person name="Barbian K."/>
            <person name="Porcella S.F."/>
            <person name="Nash T."/>
        </authorList>
    </citation>
    <scope>NUCLEOTIDE SEQUENCE</scope>
    <source>
        <strain evidence="7">GS</strain>
    </source>
</reference>
<dbReference type="Proteomes" id="UP000018040">
    <property type="component" value="Unassembled WGS sequence"/>
</dbReference>